<evidence type="ECO:0000313" key="2">
    <source>
        <dbReference type="Proteomes" id="UP000245678"/>
    </source>
</evidence>
<evidence type="ECO:0000313" key="1">
    <source>
        <dbReference type="EMBL" id="PWK77229.1"/>
    </source>
</evidence>
<dbReference type="Proteomes" id="UP000245678">
    <property type="component" value="Unassembled WGS sequence"/>
</dbReference>
<proteinExistence type="predicted"/>
<name>A0A316H7U5_9SPHI</name>
<dbReference type="AlphaFoldDB" id="A0A316H7U5"/>
<comment type="caution">
    <text evidence="1">The sequence shown here is derived from an EMBL/GenBank/DDBJ whole genome shotgun (WGS) entry which is preliminary data.</text>
</comment>
<organism evidence="1 2">
    <name type="scientific">Mucilaginibacter oryzae</name>
    <dbReference type="NCBI Taxonomy" id="468058"/>
    <lineage>
        <taxon>Bacteria</taxon>
        <taxon>Pseudomonadati</taxon>
        <taxon>Bacteroidota</taxon>
        <taxon>Sphingobacteriia</taxon>
        <taxon>Sphingobacteriales</taxon>
        <taxon>Sphingobacteriaceae</taxon>
        <taxon>Mucilaginibacter</taxon>
    </lineage>
</organism>
<protein>
    <submittedName>
        <fullName evidence="1">Uncharacterized protein</fullName>
    </submittedName>
</protein>
<reference evidence="1 2" key="1">
    <citation type="submission" date="2018-05" db="EMBL/GenBank/DDBJ databases">
        <title>Genomic Encyclopedia of Archaeal and Bacterial Type Strains, Phase II (KMG-II): from individual species to whole genera.</title>
        <authorList>
            <person name="Goeker M."/>
        </authorList>
    </citation>
    <scope>NUCLEOTIDE SEQUENCE [LARGE SCALE GENOMIC DNA]</scope>
    <source>
        <strain evidence="1 2">DSM 19975</strain>
    </source>
</reference>
<dbReference type="RefSeq" id="WP_109608624.1">
    <property type="nucleotide sequence ID" value="NZ_QGHA01000005.1"/>
</dbReference>
<gene>
    <name evidence="1" type="ORF">LX99_03040</name>
</gene>
<sequence>MATEIKYKNALGLQVSAQQANLLIGDYSHELYVDGVLKKIDLFEDGQLDNGEYFLSEGEDIQSALLLTQSEWNSGVYLTKVQQTANYTLFDWILYEKTTKLEEGKRLVDNQGRVIAEQYMDLSTHAIRYTVKYSYLANLGSFVNSGTISNYGTLEFTYGYREPNEIMVEVNLPGFNNETYFITAEDNILNHPIITPLFSWDTQIYYHSDQLIPL</sequence>
<keyword evidence="2" id="KW-1185">Reference proteome</keyword>
<accession>A0A316H7U5</accession>
<dbReference type="EMBL" id="QGHA01000005">
    <property type="protein sequence ID" value="PWK77229.1"/>
    <property type="molecule type" value="Genomic_DNA"/>
</dbReference>